<feature type="non-terminal residue" evidence="1">
    <location>
        <position position="1"/>
    </location>
</feature>
<reference evidence="1" key="1">
    <citation type="submission" date="2020-11" db="EMBL/GenBank/DDBJ databases">
        <authorList>
            <person name="Tran Van P."/>
        </authorList>
    </citation>
    <scope>NUCLEOTIDE SEQUENCE</scope>
</reference>
<keyword evidence="2" id="KW-1185">Reference proteome</keyword>
<dbReference type="Proteomes" id="UP000728032">
    <property type="component" value="Unassembled WGS sequence"/>
</dbReference>
<organism evidence="1">
    <name type="scientific">Oppiella nova</name>
    <dbReference type="NCBI Taxonomy" id="334625"/>
    <lineage>
        <taxon>Eukaryota</taxon>
        <taxon>Metazoa</taxon>
        <taxon>Ecdysozoa</taxon>
        <taxon>Arthropoda</taxon>
        <taxon>Chelicerata</taxon>
        <taxon>Arachnida</taxon>
        <taxon>Acari</taxon>
        <taxon>Acariformes</taxon>
        <taxon>Sarcoptiformes</taxon>
        <taxon>Oribatida</taxon>
        <taxon>Brachypylina</taxon>
        <taxon>Oppioidea</taxon>
        <taxon>Oppiidae</taxon>
        <taxon>Oppiella</taxon>
    </lineage>
</organism>
<protein>
    <submittedName>
        <fullName evidence="1">Uncharacterized protein</fullName>
    </submittedName>
</protein>
<evidence type="ECO:0000313" key="1">
    <source>
        <dbReference type="EMBL" id="CAD7660860.1"/>
    </source>
</evidence>
<accession>A0A7R9QXS1</accession>
<gene>
    <name evidence="1" type="ORF">ONB1V03_LOCUS17423</name>
</gene>
<dbReference type="AlphaFoldDB" id="A0A7R9QXS1"/>
<sequence length="119" mass="12889">VLVGSGGHCIWSWQSLEHILKNVSIQSISGAATTPPSTIRLVPVTNAAWSLARYSMESPTSSDTPTRPTMVRFVYASNNLSETSCVIMNYLMTLTRIRLGPNSAAIHLVNISTAHFATL</sequence>
<dbReference type="EMBL" id="OC936363">
    <property type="protein sequence ID" value="CAD7660860.1"/>
    <property type="molecule type" value="Genomic_DNA"/>
</dbReference>
<name>A0A7R9QXS1_9ACAR</name>
<evidence type="ECO:0000313" key="2">
    <source>
        <dbReference type="Proteomes" id="UP000728032"/>
    </source>
</evidence>
<dbReference type="EMBL" id="CAJPVJ010021538">
    <property type="protein sequence ID" value="CAG2177996.1"/>
    <property type="molecule type" value="Genomic_DNA"/>
</dbReference>
<proteinExistence type="predicted"/>